<evidence type="ECO:0000313" key="2">
    <source>
        <dbReference type="EMBL" id="BDZ44833.1"/>
    </source>
</evidence>
<sequence>MAAGHVVLLGDSILDNGAYVGTGPDVVAQLRAELPDGWRASLLARDGDVSRGVHEQLRGLPSDATHLVVSVGGNDALAFAHVLDQRAGSVGEALTILGGLQGQFAVNYVAMVGAVTALGLPAAVCTIYDTPLSLPTQPAIRTGIAVFNDCITRSAFAAGLSLIDLRLICTEDADYANPIEPSVRGGAKIARAIAAFVLEEHPSARSVAVTGIPV</sequence>
<accession>A0ABN6XIU5</accession>
<keyword evidence="3" id="KW-1185">Reference proteome</keyword>
<evidence type="ECO:0000313" key="3">
    <source>
        <dbReference type="Proteomes" id="UP001321498"/>
    </source>
</evidence>
<dbReference type="EMBL" id="AP027731">
    <property type="protein sequence ID" value="BDZ44833.1"/>
    <property type="molecule type" value="Genomic_DNA"/>
</dbReference>
<dbReference type="InterPro" id="IPR036514">
    <property type="entry name" value="SGNH_hydro_sf"/>
</dbReference>
<gene>
    <name evidence="2" type="ORF">GCM10025866_07420</name>
</gene>
<dbReference type="InterPro" id="IPR013830">
    <property type="entry name" value="SGNH_hydro"/>
</dbReference>
<name>A0ABN6XIU5_9MICO</name>
<dbReference type="Pfam" id="PF13472">
    <property type="entry name" value="Lipase_GDSL_2"/>
    <property type="match status" value="1"/>
</dbReference>
<dbReference type="Proteomes" id="UP001321498">
    <property type="component" value="Chromosome"/>
</dbReference>
<feature type="domain" description="SGNH hydrolase-type esterase" evidence="1">
    <location>
        <begin position="8"/>
        <end position="174"/>
    </location>
</feature>
<proteinExistence type="predicted"/>
<evidence type="ECO:0000259" key="1">
    <source>
        <dbReference type="Pfam" id="PF13472"/>
    </source>
</evidence>
<protein>
    <recommendedName>
        <fullName evidence="1">SGNH hydrolase-type esterase domain-containing protein</fullName>
    </recommendedName>
</protein>
<reference evidence="3" key="1">
    <citation type="journal article" date="2019" name="Int. J. Syst. Evol. Microbiol.">
        <title>The Global Catalogue of Microorganisms (GCM) 10K type strain sequencing project: providing services to taxonomists for standard genome sequencing and annotation.</title>
        <authorList>
            <consortium name="The Broad Institute Genomics Platform"/>
            <consortium name="The Broad Institute Genome Sequencing Center for Infectious Disease"/>
            <person name="Wu L."/>
            <person name="Ma J."/>
        </authorList>
    </citation>
    <scope>NUCLEOTIDE SEQUENCE [LARGE SCALE GENOMIC DNA]</scope>
    <source>
        <strain evidence="3">NBRC 108725</strain>
    </source>
</reference>
<organism evidence="2 3">
    <name type="scientific">Naasia aerilata</name>
    <dbReference type="NCBI Taxonomy" id="1162966"/>
    <lineage>
        <taxon>Bacteria</taxon>
        <taxon>Bacillati</taxon>
        <taxon>Actinomycetota</taxon>
        <taxon>Actinomycetes</taxon>
        <taxon>Micrococcales</taxon>
        <taxon>Microbacteriaceae</taxon>
        <taxon>Naasia</taxon>
    </lineage>
</organism>
<dbReference type="Gene3D" id="3.40.50.1110">
    <property type="entry name" value="SGNH hydrolase"/>
    <property type="match status" value="1"/>
</dbReference>
<dbReference type="RefSeq" id="WP_286278245.1">
    <property type="nucleotide sequence ID" value="NZ_AP027731.1"/>
</dbReference>
<dbReference type="SUPFAM" id="SSF52266">
    <property type="entry name" value="SGNH hydrolase"/>
    <property type="match status" value="1"/>
</dbReference>